<feature type="compositionally biased region" description="Basic and acidic residues" evidence="1">
    <location>
        <begin position="59"/>
        <end position="71"/>
    </location>
</feature>
<feature type="region of interest" description="Disordered" evidence="1">
    <location>
        <begin position="1"/>
        <end position="132"/>
    </location>
</feature>
<accession>A0A8D8LT76</accession>
<sequence length="159" mass="18284">MLFGQRRTDSIRNEAQTRRGQPVQDIRQTKGRRRQTNKRRIQRRVGEGARTLDIAIRARTADQTETARRPESSNAETSAGKRKSRKEYDLETRQEERCPDETAIGTRESRHRSASGEAKFRNVRPDSRGPIRISTVRSAPSLCRRLRFGTSPTLSEPRP</sequence>
<name>A0A8D8LT76_9HEMI</name>
<protein>
    <submittedName>
        <fullName evidence="2">Uncharacterized protein</fullName>
    </submittedName>
</protein>
<feature type="compositionally biased region" description="Basic and acidic residues" evidence="1">
    <location>
        <begin position="86"/>
        <end position="100"/>
    </location>
</feature>
<evidence type="ECO:0000256" key="1">
    <source>
        <dbReference type="SAM" id="MobiDB-lite"/>
    </source>
</evidence>
<dbReference type="AlphaFoldDB" id="A0A8D8LT76"/>
<feature type="compositionally biased region" description="Basic and acidic residues" evidence="1">
    <location>
        <begin position="1"/>
        <end position="17"/>
    </location>
</feature>
<proteinExistence type="predicted"/>
<feature type="compositionally biased region" description="Basic residues" evidence="1">
    <location>
        <begin position="29"/>
        <end position="43"/>
    </location>
</feature>
<dbReference type="EMBL" id="HBUF01030931">
    <property type="protein sequence ID" value="CAG6614666.1"/>
    <property type="molecule type" value="Transcribed_RNA"/>
</dbReference>
<feature type="compositionally biased region" description="Basic and acidic residues" evidence="1">
    <location>
        <begin position="118"/>
        <end position="129"/>
    </location>
</feature>
<organism evidence="2">
    <name type="scientific">Cacopsylla melanoneura</name>
    <dbReference type="NCBI Taxonomy" id="428564"/>
    <lineage>
        <taxon>Eukaryota</taxon>
        <taxon>Metazoa</taxon>
        <taxon>Ecdysozoa</taxon>
        <taxon>Arthropoda</taxon>
        <taxon>Hexapoda</taxon>
        <taxon>Insecta</taxon>
        <taxon>Pterygota</taxon>
        <taxon>Neoptera</taxon>
        <taxon>Paraneoptera</taxon>
        <taxon>Hemiptera</taxon>
        <taxon>Sternorrhyncha</taxon>
        <taxon>Psylloidea</taxon>
        <taxon>Psyllidae</taxon>
        <taxon>Psyllinae</taxon>
        <taxon>Cacopsylla</taxon>
    </lineage>
</organism>
<reference evidence="2" key="1">
    <citation type="submission" date="2021-05" db="EMBL/GenBank/DDBJ databases">
        <authorList>
            <person name="Alioto T."/>
            <person name="Alioto T."/>
            <person name="Gomez Garrido J."/>
        </authorList>
    </citation>
    <scope>NUCLEOTIDE SEQUENCE</scope>
</reference>
<evidence type="ECO:0000313" key="2">
    <source>
        <dbReference type="EMBL" id="CAG6614666.1"/>
    </source>
</evidence>